<dbReference type="AlphaFoldDB" id="A0A2M6Z340"/>
<evidence type="ECO:0000256" key="7">
    <source>
        <dbReference type="RuleBase" id="RU003823"/>
    </source>
</evidence>
<protein>
    <recommendedName>
        <fullName evidence="4">Small ribosomal subunit protein uS5</fullName>
    </recommendedName>
    <alternativeName>
        <fullName evidence="5">30S ribosomal protein S5</fullName>
    </alternativeName>
</protein>
<organism evidence="9 10">
    <name type="scientific">bacterium (Candidatus Gribaldobacteria) CG07_land_8_20_14_0_80_33_18</name>
    <dbReference type="NCBI Taxonomy" id="2014272"/>
    <lineage>
        <taxon>Bacteria</taxon>
        <taxon>Candidatus Gribaldobacteria</taxon>
    </lineage>
</organism>
<dbReference type="InterPro" id="IPR014721">
    <property type="entry name" value="Ribsml_uS5_D2-typ_fold_subgr"/>
</dbReference>
<evidence type="ECO:0000259" key="8">
    <source>
        <dbReference type="PROSITE" id="PS50881"/>
    </source>
</evidence>
<dbReference type="InterPro" id="IPR005324">
    <property type="entry name" value="Ribosomal_uS5_C"/>
</dbReference>
<dbReference type="PANTHER" id="PTHR48277">
    <property type="entry name" value="MITOCHONDRIAL RIBOSOMAL PROTEIN S5"/>
    <property type="match status" value="1"/>
</dbReference>
<dbReference type="Proteomes" id="UP000228777">
    <property type="component" value="Unassembled WGS sequence"/>
</dbReference>
<dbReference type="SUPFAM" id="SSF54211">
    <property type="entry name" value="Ribosomal protein S5 domain 2-like"/>
    <property type="match status" value="1"/>
</dbReference>
<dbReference type="Pfam" id="PF03719">
    <property type="entry name" value="Ribosomal_S5_C"/>
    <property type="match status" value="1"/>
</dbReference>
<dbReference type="PROSITE" id="PS00585">
    <property type="entry name" value="RIBOSOMAL_S5"/>
    <property type="match status" value="1"/>
</dbReference>
<evidence type="ECO:0000256" key="6">
    <source>
        <dbReference type="PROSITE-ProRule" id="PRU00268"/>
    </source>
</evidence>
<keyword evidence="3 6" id="KW-0687">Ribonucleoprotein</keyword>
<evidence type="ECO:0000256" key="3">
    <source>
        <dbReference type="ARBA" id="ARBA00023274"/>
    </source>
</evidence>
<dbReference type="EMBL" id="PEWP01000034">
    <property type="protein sequence ID" value="PIU46737.1"/>
    <property type="molecule type" value="Genomic_DNA"/>
</dbReference>
<dbReference type="GO" id="GO:0006412">
    <property type="term" value="P:translation"/>
    <property type="evidence" value="ECO:0007669"/>
    <property type="project" value="InterPro"/>
</dbReference>
<reference evidence="10" key="1">
    <citation type="submission" date="2017-09" db="EMBL/GenBank/DDBJ databases">
        <title>Depth-based differentiation of microbial function through sediment-hosted aquifers and enrichment of novel symbionts in the deep terrestrial subsurface.</title>
        <authorList>
            <person name="Probst A.J."/>
            <person name="Ladd B."/>
            <person name="Jarett J.K."/>
            <person name="Geller-Mcgrath D.E."/>
            <person name="Sieber C.M.K."/>
            <person name="Emerson J.B."/>
            <person name="Anantharaman K."/>
            <person name="Thomas B.C."/>
            <person name="Malmstrom R."/>
            <person name="Stieglmeier M."/>
            <person name="Klingl A."/>
            <person name="Woyke T."/>
            <person name="Ryan C.M."/>
            <person name="Banfield J.F."/>
        </authorList>
    </citation>
    <scope>NUCLEOTIDE SEQUENCE [LARGE SCALE GENOMIC DNA]</scope>
</reference>
<comment type="caution">
    <text evidence="9">The sequence shown here is derived from an EMBL/GenBank/DDBJ whole genome shotgun (WGS) entry which is preliminary data.</text>
</comment>
<evidence type="ECO:0000313" key="9">
    <source>
        <dbReference type="EMBL" id="PIU46737.1"/>
    </source>
</evidence>
<evidence type="ECO:0000256" key="2">
    <source>
        <dbReference type="ARBA" id="ARBA00022980"/>
    </source>
</evidence>
<keyword evidence="2 6" id="KW-0689">Ribosomal protein</keyword>
<dbReference type="Gene3D" id="3.30.230.10">
    <property type="match status" value="1"/>
</dbReference>
<dbReference type="GO" id="GO:0005840">
    <property type="term" value="C:ribosome"/>
    <property type="evidence" value="ECO:0007669"/>
    <property type="project" value="UniProtKB-KW"/>
</dbReference>
<dbReference type="GO" id="GO:0005737">
    <property type="term" value="C:cytoplasm"/>
    <property type="evidence" value="ECO:0007669"/>
    <property type="project" value="UniProtKB-ARBA"/>
</dbReference>
<dbReference type="GO" id="GO:0003723">
    <property type="term" value="F:RNA binding"/>
    <property type="evidence" value="ECO:0007669"/>
    <property type="project" value="InterPro"/>
</dbReference>
<dbReference type="PANTHER" id="PTHR48277:SF1">
    <property type="entry name" value="MITOCHONDRIAL RIBOSOMAL PROTEIN S5"/>
    <property type="match status" value="1"/>
</dbReference>
<name>A0A2M6Z340_9BACT</name>
<dbReference type="Pfam" id="PF00333">
    <property type="entry name" value="Ribosomal_S5"/>
    <property type="match status" value="1"/>
</dbReference>
<dbReference type="Gene3D" id="3.30.160.20">
    <property type="match status" value="1"/>
</dbReference>
<dbReference type="InterPro" id="IPR020568">
    <property type="entry name" value="Ribosomal_Su5_D2-typ_SF"/>
</dbReference>
<evidence type="ECO:0000256" key="5">
    <source>
        <dbReference type="ARBA" id="ARBA00035519"/>
    </source>
</evidence>
<dbReference type="InterPro" id="IPR000851">
    <property type="entry name" value="Ribosomal_uS5"/>
</dbReference>
<dbReference type="GO" id="GO:1990904">
    <property type="term" value="C:ribonucleoprotein complex"/>
    <property type="evidence" value="ECO:0007669"/>
    <property type="project" value="UniProtKB-UniRule"/>
</dbReference>
<dbReference type="SUPFAM" id="SSF54768">
    <property type="entry name" value="dsRNA-binding domain-like"/>
    <property type="match status" value="1"/>
</dbReference>
<dbReference type="PROSITE" id="PS50881">
    <property type="entry name" value="S5_DSRBD"/>
    <property type="match status" value="1"/>
</dbReference>
<sequence length="157" mass="17170">MNKEEPKIEKPKEEFDSKLLDLSRVTRVTGGGKKLRFRAVIAIGNKEGKVGIGVAKGKDVAQAIKKAQRLAKKNLIEIPLLNGTIPYQIEAKYGPSRVILKPQKRESGIIVGGPVRIICKLGGIKKISAKILSKSRNKLNNAMATIMALKKIKYAAK</sequence>
<dbReference type="InterPro" id="IPR018192">
    <property type="entry name" value="Ribosomal_uS5_N_CS"/>
</dbReference>
<comment type="similarity">
    <text evidence="1 7">Belongs to the universal ribosomal protein uS5 family.</text>
</comment>
<dbReference type="GO" id="GO:0003735">
    <property type="term" value="F:structural constituent of ribosome"/>
    <property type="evidence" value="ECO:0007669"/>
    <property type="project" value="UniProtKB-UniRule"/>
</dbReference>
<evidence type="ECO:0000313" key="10">
    <source>
        <dbReference type="Proteomes" id="UP000228777"/>
    </source>
</evidence>
<accession>A0A2M6Z340</accession>
<evidence type="ECO:0000256" key="4">
    <source>
        <dbReference type="ARBA" id="ARBA00035255"/>
    </source>
</evidence>
<dbReference type="InterPro" id="IPR013810">
    <property type="entry name" value="Ribosomal_uS5_N"/>
</dbReference>
<evidence type="ECO:0000256" key="1">
    <source>
        <dbReference type="ARBA" id="ARBA00008945"/>
    </source>
</evidence>
<dbReference type="FunFam" id="3.30.230.10:FF:000002">
    <property type="entry name" value="30S ribosomal protein S5"/>
    <property type="match status" value="1"/>
</dbReference>
<proteinExistence type="inferred from homology"/>
<gene>
    <name evidence="9" type="ORF">COS93_01875</name>
</gene>
<feature type="domain" description="S5 DRBM" evidence="8">
    <location>
        <begin position="15"/>
        <end position="78"/>
    </location>
</feature>